<reference evidence="1" key="2">
    <citation type="submission" date="2015-06" db="UniProtKB">
        <authorList>
            <consortium name="EnsemblMetazoa"/>
        </authorList>
    </citation>
    <scope>IDENTIFICATION</scope>
</reference>
<dbReference type="EnsemblMetazoa" id="tetur01g16506.1">
    <property type="protein sequence ID" value="tetur01g16506.1"/>
    <property type="gene ID" value="tetur01g16506"/>
</dbReference>
<evidence type="ECO:0000313" key="2">
    <source>
        <dbReference type="Proteomes" id="UP000015104"/>
    </source>
</evidence>
<evidence type="ECO:0000313" key="1">
    <source>
        <dbReference type="EnsemblMetazoa" id="tetur01g16506.1"/>
    </source>
</evidence>
<dbReference type="HOGENOM" id="CLU_2280920_0_0_1"/>
<proteinExistence type="predicted"/>
<keyword evidence="2" id="KW-1185">Reference proteome</keyword>
<dbReference type="Proteomes" id="UP000015104">
    <property type="component" value="Unassembled WGS sequence"/>
</dbReference>
<accession>T1JU42</accession>
<organism evidence="1 2">
    <name type="scientific">Tetranychus urticae</name>
    <name type="common">Two-spotted spider mite</name>
    <dbReference type="NCBI Taxonomy" id="32264"/>
    <lineage>
        <taxon>Eukaryota</taxon>
        <taxon>Metazoa</taxon>
        <taxon>Ecdysozoa</taxon>
        <taxon>Arthropoda</taxon>
        <taxon>Chelicerata</taxon>
        <taxon>Arachnida</taxon>
        <taxon>Acari</taxon>
        <taxon>Acariformes</taxon>
        <taxon>Trombidiformes</taxon>
        <taxon>Prostigmata</taxon>
        <taxon>Eleutherengona</taxon>
        <taxon>Raphignathae</taxon>
        <taxon>Tetranychoidea</taxon>
        <taxon>Tetranychidae</taxon>
        <taxon>Tetranychus</taxon>
    </lineage>
</organism>
<dbReference type="EMBL" id="CAEY01000437">
    <property type="status" value="NOT_ANNOTATED_CDS"/>
    <property type="molecule type" value="Genomic_DNA"/>
</dbReference>
<name>T1JU42_TETUR</name>
<reference evidence="2" key="1">
    <citation type="submission" date="2011-08" db="EMBL/GenBank/DDBJ databases">
        <authorList>
            <person name="Rombauts S."/>
        </authorList>
    </citation>
    <scope>NUCLEOTIDE SEQUENCE</scope>
    <source>
        <strain evidence="2">London</strain>
    </source>
</reference>
<protein>
    <submittedName>
        <fullName evidence="1">Uncharacterized protein</fullName>
    </submittedName>
</protein>
<dbReference type="AlphaFoldDB" id="T1JU42"/>
<sequence length="102" mass="11169">MNKQSLILHLTLAVILVTLIYPYQVHGFKKIFYKKLIKAGILGKLLLGGKKVIIAFPMPIPIRHEMSSPWSGGSVGFAGNGGGNWPSMWSGGWESPSSPWSF</sequence>